<gene>
    <name evidence="1" type="ORF">GRI40_10915</name>
</gene>
<proteinExistence type="predicted"/>
<reference evidence="1 2" key="1">
    <citation type="submission" date="2019-12" db="EMBL/GenBank/DDBJ databases">
        <title>Genomic-based taxomic classification of the family Erythrobacteraceae.</title>
        <authorList>
            <person name="Xu L."/>
        </authorList>
    </citation>
    <scope>NUCLEOTIDE SEQUENCE [LARGE SCALE GENOMIC DNA]</scope>
    <source>
        <strain evidence="1 2">100921-2</strain>
    </source>
</reference>
<evidence type="ECO:0000313" key="1">
    <source>
        <dbReference type="EMBL" id="MXO75728.1"/>
    </source>
</evidence>
<dbReference type="Proteomes" id="UP000439522">
    <property type="component" value="Unassembled WGS sequence"/>
</dbReference>
<keyword evidence="2" id="KW-1185">Reference proteome</keyword>
<accession>A0A6I4TGS1</accession>
<comment type="caution">
    <text evidence="1">The sequence shown here is derived from an EMBL/GenBank/DDBJ whole genome shotgun (WGS) entry which is preliminary data.</text>
</comment>
<organism evidence="1 2">
    <name type="scientific">Tsuneonella aeria</name>
    <dbReference type="NCBI Taxonomy" id="1837929"/>
    <lineage>
        <taxon>Bacteria</taxon>
        <taxon>Pseudomonadati</taxon>
        <taxon>Pseudomonadota</taxon>
        <taxon>Alphaproteobacteria</taxon>
        <taxon>Sphingomonadales</taxon>
        <taxon>Erythrobacteraceae</taxon>
        <taxon>Tsuneonella</taxon>
    </lineage>
</organism>
<sequence>MAPALVIFDMRTGNLERLDQYLKFHQGIPDPDVAAELSQLISGPLSASRYRLVAIEHPETPAGSGPKARKLAPKPTDDQLELVAEYERALVVERGKKHRAEKACAKTKSVSLAKVKRARRAVRDHEGQQIRAREKLLSALAIPSDRS</sequence>
<dbReference type="EMBL" id="WTZA01000002">
    <property type="protein sequence ID" value="MXO75728.1"/>
    <property type="molecule type" value="Genomic_DNA"/>
</dbReference>
<dbReference type="AlphaFoldDB" id="A0A6I4TGS1"/>
<dbReference type="RefSeq" id="WP_160611618.1">
    <property type="nucleotide sequence ID" value="NZ_WTZA01000002.1"/>
</dbReference>
<protein>
    <submittedName>
        <fullName evidence="1">Uncharacterized protein</fullName>
    </submittedName>
</protein>
<name>A0A6I4TGS1_9SPHN</name>
<evidence type="ECO:0000313" key="2">
    <source>
        <dbReference type="Proteomes" id="UP000439522"/>
    </source>
</evidence>